<proteinExistence type="predicted"/>
<name>A0AAV5UBA9_9BILA</name>
<evidence type="ECO:0000313" key="1">
    <source>
        <dbReference type="EMBL" id="GMT03625.1"/>
    </source>
</evidence>
<dbReference type="AlphaFoldDB" id="A0AAV5UBA9"/>
<feature type="non-terminal residue" evidence="1">
    <location>
        <position position="1"/>
    </location>
</feature>
<keyword evidence="2" id="KW-1185">Reference proteome</keyword>
<sequence length="60" mass="6337">DLESIAVDYDRVGELRPSPSSIFISSSCSSWPDLPFPSGLPSSSHRPDTPACPCTAPLSC</sequence>
<feature type="non-terminal residue" evidence="1">
    <location>
        <position position="60"/>
    </location>
</feature>
<organism evidence="1 2">
    <name type="scientific">Pristionchus entomophagus</name>
    <dbReference type="NCBI Taxonomy" id="358040"/>
    <lineage>
        <taxon>Eukaryota</taxon>
        <taxon>Metazoa</taxon>
        <taxon>Ecdysozoa</taxon>
        <taxon>Nematoda</taxon>
        <taxon>Chromadorea</taxon>
        <taxon>Rhabditida</taxon>
        <taxon>Rhabditina</taxon>
        <taxon>Diplogasteromorpha</taxon>
        <taxon>Diplogasteroidea</taxon>
        <taxon>Neodiplogasteridae</taxon>
        <taxon>Pristionchus</taxon>
    </lineage>
</organism>
<dbReference type="EMBL" id="BTSX01000006">
    <property type="protein sequence ID" value="GMT03625.1"/>
    <property type="molecule type" value="Genomic_DNA"/>
</dbReference>
<accession>A0AAV5UBA9</accession>
<comment type="caution">
    <text evidence="1">The sequence shown here is derived from an EMBL/GenBank/DDBJ whole genome shotgun (WGS) entry which is preliminary data.</text>
</comment>
<protein>
    <submittedName>
        <fullName evidence="1">Uncharacterized protein</fullName>
    </submittedName>
</protein>
<evidence type="ECO:0000313" key="2">
    <source>
        <dbReference type="Proteomes" id="UP001432027"/>
    </source>
</evidence>
<gene>
    <name evidence="1" type="ORF">PENTCL1PPCAC_25799</name>
</gene>
<reference evidence="1" key="1">
    <citation type="submission" date="2023-10" db="EMBL/GenBank/DDBJ databases">
        <title>Genome assembly of Pristionchus species.</title>
        <authorList>
            <person name="Yoshida K."/>
            <person name="Sommer R.J."/>
        </authorList>
    </citation>
    <scope>NUCLEOTIDE SEQUENCE</scope>
    <source>
        <strain evidence="1">RS0144</strain>
    </source>
</reference>
<dbReference type="Proteomes" id="UP001432027">
    <property type="component" value="Unassembled WGS sequence"/>
</dbReference>